<keyword evidence="16" id="KW-1185">Reference proteome</keyword>
<proteinExistence type="inferred from homology"/>
<dbReference type="AlphaFoldDB" id="A0AAV5HPF0"/>
<keyword evidence="5" id="KW-0964">Secreted</keyword>
<comment type="function">
    <text evidence="10">May function in the depolymerization of the pectin in its walls during pollen tube elongation, or in that of the pistil during pollination.</text>
</comment>
<sequence length="419" mass="45000">MATARRARALLFLGLALLSCVVHGEVFGPHRTGARPRRVLADDTNSNVFDVTKFGAKPNDDQAENFEPFVRAWRAACNATVPSTYLIPKGTFFVAQLIFQGPCSNPVTVQIQGTLKALTDISEYTSEEWIMFEIIDGLTVTGGGTLDGQGFANWQYNDCKKNSKCQLLPHSIKFNKVNNSAVYGLTSLNSMSFHVFITGCNNITAYNLNISAPSNSPNTDGIHISSSSLVNITNSTIATGDDCISIGQGNTNISVSKIVCGPGHGISVGSLGKYEDEKNVSGIYVKNCTLLNTTNGARIKTWPASPPLEASNIIFEDLIMYMVKNPVIIDQKYGSHKHDQPSKVKISEVHFRNIRGSTTSEVAVNFACSSAVPCEGIEVANIYLTFNGTTKASLPPSLTSSCLNANATFGGKLNPPACP</sequence>
<protein>
    <recommendedName>
        <fullName evidence="11">Polygalacturonase</fullName>
        <ecNumber evidence="3">3.2.1.15</ecNumber>
    </recommendedName>
</protein>
<feature type="active site" evidence="12">
    <location>
        <position position="264"/>
    </location>
</feature>
<evidence type="ECO:0000256" key="7">
    <source>
        <dbReference type="ARBA" id="ARBA00023295"/>
    </source>
</evidence>
<dbReference type="Gene3D" id="2.160.20.10">
    <property type="entry name" value="Single-stranded right-handed beta-helix, Pectin lyase-like"/>
    <property type="match status" value="1"/>
</dbReference>
<dbReference type="InterPro" id="IPR012334">
    <property type="entry name" value="Pectin_lyas_fold"/>
</dbReference>
<evidence type="ECO:0000256" key="8">
    <source>
        <dbReference type="ARBA" id="ARBA00023316"/>
    </source>
</evidence>
<feature type="chain" id="PRO_5043876310" description="Polygalacturonase" evidence="14">
    <location>
        <begin position="25"/>
        <end position="419"/>
    </location>
</feature>
<dbReference type="EC" id="3.2.1.15" evidence="3"/>
<dbReference type="PROSITE" id="PS51257">
    <property type="entry name" value="PROKAR_LIPOPROTEIN"/>
    <property type="match status" value="1"/>
</dbReference>
<accession>A0AAV5HPF0</accession>
<evidence type="ECO:0000256" key="10">
    <source>
        <dbReference type="ARBA" id="ARBA00060133"/>
    </source>
</evidence>
<evidence type="ECO:0000256" key="5">
    <source>
        <dbReference type="ARBA" id="ARBA00022525"/>
    </source>
</evidence>
<evidence type="ECO:0000256" key="14">
    <source>
        <dbReference type="SAM" id="SignalP"/>
    </source>
</evidence>
<dbReference type="PANTHER" id="PTHR31375">
    <property type="match status" value="1"/>
</dbReference>
<dbReference type="InterPro" id="IPR000743">
    <property type="entry name" value="Glyco_hydro_28"/>
</dbReference>
<evidence type="ECO:0000256" key="3">
    <source>
        <dbReference type="ARBA" id="ARBA00012736"/>
    </source>
</evidence>
<dbReference type="FunFam" id="2.160.20.10:FF:000004">
    <property type="entry name" value="Pectin lyase-like superfamily protein"/>
    <property type="match status" value="1"/>
</dbReference>
<keyword evidence="4" id="KW-0134">Cell wall</keyword>
<evidence type="ECO:0000313" key="16">
    <source>
        <dbReference type="Proteomes" id="UP001054252"/>
    </source>
</evidence>
<feature type="signal peptide" evidence="14">
    <location>
        <begin position="1"/>
        <end position="24"/>
    </location>
</feature>
<evidence type="ECO:0000256" key="6">
    <source>
        <dbReference type="ARBA" id="ARBA00022801"/>
    </source>
</evidence>
<dbReference type="InterPro" id="IPR006626">
    <property type="entry name" value="PbH1"/>
</dbReference>
<dbReference type="PROSITE" id="PS00502">
    <property type="entry name" value="POLYGALACTURONASE"/>
    <property type="match status" value="1"/>
</dbReference>
<keyword evidence="8" id="KW-0961">Cell wall biogenesis/degradation</keyword>
<evidence type="ECO:0000256" key="4">
    <source>
        <dbReference type="ARBA" id="ARBA00022512"/>
    </source>
</evidence>
<dbReference type="GO" id="GO:0004650">
    <property type="term" value="F:polygalacturonase activity"/>
    <property type="evidence" value="ECO:0007669"/>
    <property type="project" value="UniProtKB-EC"/>
</dbReference>
<evidence type="ECO:0000256" key="9">
    <source>
        <dbReference type="ARBA" id="ARBA00034074"/>
    </source>
</evidence>
<keyword evidence="6 13" id="KW-0378">Hydrolase</keyword>
<evidence type="ECO:0000313" key="15">
    <source>
        <dbReference type="EMBL" id="GKU86890.1"/>
    </source>
</evidence>
<keyword evidence="7 13" id="KW-0326">Glycosidase</keyword>
<dbReference type="Proteomes" id="UP001054252">
    <property type="component" value="Unassembled WGS sequence"/>
</dbReference>
<comment type="similarity">
    <text evidence="2 13">Belongs to the glycosyl hydrolase 28 family.</text>
</comment>
<evidence type="ECO:0000256" key="1">
    <source>
        <dbReference type="ARBA" id="ARBA00004191"/>
    </source>
</evidence>
<comment type="subcellular location">
    <subcellularLocation>
        <location evidence="1">Secreted</location>
        <location evidence="1">Cell wall</location>
    </subcellularLocation>
</comment>
<reference evidence="15 16" key="1">
    <citation type="journal article" date="2021" name="Commun. Biol.">
        <title>The genome of Shorea leprosula (Dipterocarpaceae) highlights the ecological relevance of drought in aseasonal tropical rainforests.</title>
        <authorList>
            <person name="Ng K.K.S."/>
            <person name="Kobayashi M.J."/>
            <person name="Fawcett J.A."/>
            <person name="Hatakeyama M."/>
            <person name="Paape T."/>
            <person name="Ng C.H."/>
            <person name="Ang C.C."/>
            <person name="Tnah L.H."/>
            <person name="Lee C.T."/>
            <person name="Nishiyama T."/>
            <person name="Sese J."/>
            <person name="O'Brien M.J."/>
            <person name="Copetti D."/>
            <person name="Mohd Noor M.I."/>
            <person name="Ong R.C."/>
            <person name="Putra M."/>
            <person name="Sireger I.Z."/>
            <person name="Indrioko S."/>
            <person name="Kosugi Y."/>
            <person name="Izuno A."/>
            <person name="Isagi Y."/>
            <person name="Lee S.L."/>
            <person name="Shimizu K.K."/>
        </authorList>
    </citation>
    <scope>NUCLEOTIDE SEQUENCE [LARGE SCALE GENOMIC DNA]</scope>
    <source>
        <strain evidence="15">214</strain>
    </source>
</reference>
<dbReference type="InterPro" id="IPR011050">
    <property type="entry name" value="Pectin_lyase_fold/virulence"/>
</dbReference>
<organism evidence="15 16">
    <name type="scientific">Rubroshorea leprosula</name>
    <dbReference type="NCBI Taxonomy" id="152421"/>
    <lineage>
        <taxon>Eukaryota</taxon>
        <taxon>Viridiplantae</taxon>
        <taxon>Streptophyta</taxon>
        <taxon>Embryophyta</taxon>
        <taxon>Tracheophyta</taxon>
        <taxon>Spermatophyta</taxon>
        <taxon>Magnoliopsida</taxon>
        <taxon>eudicotyledons</taxon>
        <taxon>Gunneridae</taxon>
        <taxon>Pentapetalae</taxon>
        <taxon>rosids</taxon>
        <taxon>malvids</taxon>
        <taxon>Malvales</taxon>
        <taxon>Dipterocarpaceae</taxon>
        <taxon>Rubroshorea</taxon>
    </lineage>
</organism>
<evidence type="ECO:0000256" key="11">
    <source>
        <dbReference type="ARBA" id="ARBA00070098"/>
    </source>
</evidence>
<evidence type="ECO:0000256" key="13">
    <source>
        <dbReference type="RuleBase" id="RU361169"/>
    </source>
</evidence>
<comment type="caution">
    <text evidence="15">The sequence shown here is derived from an EMBL/GenBank/DDBJ whole genome shotgun (WGS) entry which is preliminary data.</text>
</comment>
<gene>
    <name evidence="15" type="ORF">SLEP1_g1362</name>
</gene>
<dbReference type="SUPFAM" id="SSF51126">
    <property type="entry name" value="Pectin lyase-like"/>
    <property type="match status" value="1"/>
</dbReference>
<name>A0AAV5HPF0_9ROSI</name>
<evidence type="ECO:0000256" key="12">
    <source>
        <dbReference type="PROSITE-ProRule" id="PRU10052"/>
    </source>
</evidence>
<evidence type="ECO:0000256" key="2">
    <source>
        <dbReference type="ARBA" id="ARBA00008834"/>
    </source>
</evidence>
<dbReference type="SMART" id="SM00710">
    <property type="entry name" value="PbH1"/>
    <property type="match status" value="5"/>
</dbReference>
<dbReference type="GO" id="GO:0005975">
    <property type="term" value="P:carbohydrate metabolic process"/>
    <property type="evidence" value="ECO:0007669"/>
    <property type="project" value="InterPro"/>
</dbReference>
<keyword evidence="14" id="KW-0732">Signal</keyword>
<comment type="catalytic activity">
    <reaction evidence="9">
        <text>(1,4-alpha-D-galacturonosyl)n+m + H2O = (1,4-alpha-D-galacturonosyl)n + (1,4-alpha-D-galacturonosyl)m.</text>
        <dbReference type="EC" id="3.2.1.15"/>
    </reaction>
</comment>
<dbReference type="GO" id="GO:0071555">
    <property type="term" value="P:cell wall organization"/>
    <property type="evidence" value="ECO:0007669"/>
    <property type="project" value="UniProtKB-KW"/>
</dbReference>
<dbReference type="EMBL" id="BPVZ01000001">
    <property type="protein sequence ID" value="GKU86890.1"/>
    <property type="molecule type" value="Genomic_DNA"/>
</dbReference>
<dbReference type="Pfam" id="PF00295">
    <property type="entry name" value="Glyco_hydro_28"/>
    <property type="match status" value="1"/>
</dbReference>